<dbReference type="InterPro" id="IPR022129">
    <property type="entry name" value="Tscrpt_rep_NocA-like"/>
</dbReference>
<dbReference type="PROSITE" id="PS50157">
    <property type="entry name" value="ZINC_FINGER_C2H2_2"/>
    <property type="match status" value="1"/>
</dbReference>
<evidence type="ECO:0000256" key="13">
    <source>
        <dbReference type="SAM" id="MobiDB-lite"/>
    </source>
</evidence>
<dbReference type="InterPro" id="IPR051520">
    <property type="entry name" value="Elbow/Noc_ZnFinger"/>
</dbReference>
<evidence type="ECO:0000256" key="4">
    <source>
        <dbReference type="ARBA" id="ARBA00022490"/>
    </source>
</evidence>
<dbReference type="GO" id="GO:0008270">
    <property type="term" value="F:zinc ion binding"/>
    <property type="evidence" value="ECO:0007669"/>
    <property type="project" value="UniProtKB-KW"/>
</dbReference>
<evidence type="ECO:0000256" key="2">
    <source>
        <dbReference type="ARBA" id="ARBA00004496"/>
    </source>
</evidence>
<comment type="similarity">
    <text evidence="3">Belongs to the Elbow/Noc family.</text>
</comment>
<feature type="region of interest" description="Disordered" evidence="13">
    <location>
        <begin position="93"/>
        <end position="320"/>
    </location>
</feature>
<name>A0AAV1NVJ3_SCOSC</name>
<protein>
    <submittedName>
        <fullName evidence="15">Zinc finger protein 703-like</fullName>
    </submittedName>
</protein>
<keyword evidence="16" id="KW-1185">Reference proteome</keyword>
<feature type="compositionally biased region" description="Low complexity" evidence="13">
    <location>
        <begin position="102"/>
        <end position="111"/>
    </location>
</feature>
<keyword evidence="9" id="KW-0805">Transcription regulation</keyword>
<accession>A0AAV1NVJ3</accession>
<keyword evidence="8" id="KW-0862">Zinc</keyword>
<feature type="compositionally biased region" description="Low complexity" evidence="13">
    <location>
        <begin position="189"/>
        <end position="235"/>
    </location>
</feature>
<reference evidence="15 16" key="1">
    <citation type="submission" date="2024-01" db="EMBL/GenBank/DDBJ databases">
        <authorList>
            <person name="Alioto T."/>
            <person name="Alioto T."/>
            <person name="Gomez Garrido J."/>
        </authorList>
    </citation>
    <scope>NUCLEOTIDE SEQUENCE [LARGE SCALE GENOMIC DNA]</scope>
</reference>
<dbReference type="PANTHER" id="PTHR12522">
    <property type="entry name" value="ZINC-FINGER PROTEIN NOLZ1-RELATED"/>
    <property type="match status" value="1"/>
</dbReference>
<feature type="compositionally biased region" description="Polar residues" evidence="13">
    <location>
        <begin position="266"/>
        <end position="287"/>
    </location>
</feature>
<evidence type="ECO:0000256" key="12">
    <source>
        <dbReference type="PROSITE-ProRule" id="PRU00042"/>
    </source>
</evidence>
<evidence type="ECO:0000256" key="6">
    <source>
        <dbReference type="ARBA" id="ARBA00022723"/>
    </source>
</evidence>
<dbReference type="EMBL" id="CAWUFR010000066">
    <property type="protein sequence ID" value="CAK6963579.1"/>
    <property type="molecule type" value="Genomic_DNA"/>
</dbReference>
<dbReference type="Gene3D" id="3.30.160.60">
    <property type="entry name" value="Classic Zinc Finger"/>
    <property type="match status" value="1"/>
</dbReference>
<dbReference type="PANTHER" id="PTHR12522:SF2">
    <property type="entry name" value="ZINC FINGER PROTEIN 703"/>
    <property type="match status" value="1"/>
</dbReference>
<keyword evidence="4" id="KW-0963">Cytoplasm</keyword>
<proteinExistence type="inferred from homology"/>
<evidence type="ECO:0000256" key="3">
    <source>
        <dbReference type="ARBA" id="ARBA00010144"/>
    </source>
</evidence>
<dbReference type="GO" id="GO:0048596">
    <property type="term" value="P:embryonic camera-type eye morphogenesis"/>
    <property type="evidence" value="ECO:0007669"/>
    <property type="project" value="UniProtKB-ARBA"/>
</dbReference>
<feature type="domain" description="C2H2-type" evidence="14">
    <location>
        <begin position="467"/>
        <end position="496"/>
    </location>
</feature>
<dbReference type="AlphaFoldDB" id="A0AAV1NVJ3"/>
<evidence type="ECO:0000259" key="14">
    <source>
        <dbReference type="PROSITE" id="PS50157"/>
    </source>
</evidence>
<organism evidence="15 16">
    <name type="scientific">Scomber scombrus</name>
    <name type="common">Atlantic mackerel</name>
    <name type="synonym">Scomber vernalis</name>
    <dbReference type="NCBI Taxonomy" id="13677"/>
    <lineage>
        <taxon>Eukaryota</taxon>
        <taxon>Metazoa</taxon>
        <taxon>Chordata</taxon>
        <taxon>Craniata</taxon>
        <taxon>Vertebrata</taxon>
        <taxon>Euteleostomi</taxon>
        <taxon>Actinopterygii</taxon>
        <taxon>Neopterygii</taxon>
        <taxon>Teleostei</taxon>
        <taxon>Neoteleostei</taxon>
        <taxon>Acanthomorphata</taxon>
        <taxon>Pelagiaria</taxon>
        <taxon>Scombriformes</taxon>
        <taxon>Scombridae</taxon>
        <taxon>Scomber</taxon>
    </lineage>
</organism>
<dbReference type="FunFam" id="3.30.160.60:FF:000129">
    <property type="entry name" value="Zinc finger protein 503"/>
    <property type="match status" value="1"/>
</dbReference>
<evidence type="ECO:0000256" key="5">
    <source>
        <dbReference type="ARBA" id="ARBA00022491"/>
    </source>
</evidence>
<keyword evidence="10" id="KW-0804">Transcription</keyword>
<evidence type="ECO:0000256" key="8">
    <source>
        <dbReference type="ARBA" id="ARBA00022833"/>
    </source>
</evidence>
<evidence type="ECO:0000256" key="7">
    <source>
        <dbReference type="ARBA" id="ARBA00022771"/>
    </source>
</evidence>
<evidence type="ECO:0000313" key="16">
    <source>
        <dbReference type="Proteomes" id="UP001314229"/>
    </source>
</evidence>
<evidence type="ECO:0000256" key="11">
    <source>
        <dbReference type="ARBA" id="ARBA00023242"/>
    </source>
</evidence>
<dbReference type="GO" id="GO:0045892">
    <property type="term" value="P:negative regulation of DNA-templated transcription"/>
    <property type="evidence" value="ECO:0007669"/>
    <property type="project" value="TreeGrafter"/>
</dbReference>
<evidence type="ECO:0000256" key="9">
    <source>
        <dbReference type="ARBA" id="ARBA00023015"/>
    </source>
</evidence>
<dbReference type="GO" id="GO:0005737">
    <property type="term" value="C:cytoplasm"/>
    <property type="evidence" value="ECO:0007669"/>
    <property type="project" value="UniProtKB-SubCell"/>
</dbReference>
<evidence type="ECO:0000256" key="1">
    <source>
        <dbReference type="ARBA" id="ARBA00004123"/>
    </source>
</evidence>
<keyword evidence="5" id="KW-0678">Repressor</keyword>
<gene>
    <name evidence="15" type="ORF">FSCOSCO3_A028055</name>
</gene>
<dbReference type="GO" id="GO:0030902">
    <property type="term" value="P:hindbrain development"/>
    <property type="evidence" value="ECO:0007669"/>
    <property type="project" value="UniProtKB-ARBA"/>
</dbReference>
<evidence type="ECO:0000313" key="15">
    <source>
        <dbReference type="EMBL" id="CAK6963579.1"/>
    </source>
</evidence>
<comment type="caution">
    <text evidence="15">The sequence shown here is derived from an EMBL/GenBank/DDBJ whole genome shotgun (WGS) entry which is preliminary data.</text>
</comment>
<dbReference type="Pfam" id="PF12402">
    <property type="entry name" value="nlz1"/>
    <property type="match status" value="1"/>
</dbReference>
<comment type="subcellular location">
    <subcellularLocation>
        <location evidence="2">Cytoplasm</location>
    </subcellularLocation>
    <subcellularLocation>
        <location evidence="1">Nucleus</location>
    </subcellularLocation>
</comment>
<dbReference type="InterPro" id="IPR013087">
    <property type="entry name" value="Znf_C2H2_type"/>
</dbReference>
<dbReference type="Proteomes" id="UP001314229">
    <property type="component" value="Unassembled WGS sequence"/>
</dbReference>
<keyword evidence="6" id="KW-0479">Metal-binding</keyword>
<feature type="compositionally biased region" description="Low complexity" evidence="13">
    <location>
        <begin position="245"/>
        <end position="257"/>
    </location>
</feature>
<evidence type="ECO:0000256" key="10">
    <source>
        <dbReference type="ARBA" id="ARBA00023163"/>
    </source>
</evidence>
<sequence length="640" mass="67090">MKYLPTESAADRIEHSETSASKKPRPGAVVSLLTPLDPIRQAKRLPLRVIKMLTAHTGHLLHPEYLQPLTSVPVSIELDAKKSPLALLAQTCSQIGKPDPPSSSKLGSSCSQGDKESSSRSSISSLKLGEHRPSLEDKSSFKPYNKGSGDCRRDGVTSSSSNGSSDKVGFRVPSNNVITNGNSTNGQQSYPPHAASPSSRASSSTPPGHTQQQQQQPHKQSQSSPGGQSTSHSQTPNGESAHEQGSPTSTSSGSNNSHSKKDTEVSKVNSDSPRHANSSHVRASTNCSNGSSDGGSNHDGGKAESAQPNLGHGHITPLSPYKTSQPLFPLPSSNMGYHGSVVGAYAGYPSQFVPGLDPTKSGLGMGVPGKHPSSSPLTGASPPSFMQGLCRDPYCLSYPSVSHLGGSNCNSCIHDPSSNLKSSFPLVYPSHPLHSLHPSSLPSTASSSLSHPLYSYGFMLPSDPLPHACNWVSAGGPCDKRFATSDELLAHLRTHTALPVGMDSKLLSVSSSGPASCHLHLPHQSSPGSMASSLSLRAPHSLGLARYHPYSKVHLPPGPSSISLHSLPTTGPSDHDKRPDKRRFPFVFKITALTVAQVTLAAGATGGQNRPVFAVTRESAPVSVVRDAFIVGVFEFGGRA</sequence>
<feature type="region of interest" description="Disordered" evidence="13">
    <location>
        <begin position="1"/>
        <end position="28"/>
    </location>
</feature>
<feature type="compositionally biased region" description="Polar residues" evidence="13">
    <location>
        <begin position="173"/>
        <end position="188"/>
    </location>
</feature>
<feature type="region of interest" description="Disordered" evidence="13">
    <location>
        <begin position="561"/>
        <end position="580"/>
    </location>
</feature>
<keyword evidence="11" id="KW-0539">Nucleus</keyword>
<feature type="compositionally biased region" description="Basic and acidic residues" evidence="13">
    <location>
        <begin position="128"/>
        <end position="140"/>
    </location>
</feature>
<feature type="compositionally biased region" description="Polar residues" evidence="13">
    <location>
        <begin position="561"/>
        <end position="572"/>
    </location>
</feature>
<keyword evidence="7 12" id="KW-0863">Zinc-finger</keyword>
<dbReference type="GO" id="GO:0005634">
    <property type="term" value="C:nucleus"/>
    <property type="evidence" value="ECO:0007669"/>
    <property type="project" value="UniProtKB-SubCell"/>
</dbReference>